<dbReference type="Gene3D" id="1.10.287.950">
    <property type="entry name" value="Methyl-accepting chemotaxis protein"/>
    <property type="match status" value="1"/>
</dbReference>
<organism evidence="7 8">
    <name type="scientific">Bradyrhizobium aeschynomenes</name>
    <dbReference type="NCBI Taxonomy" id="2734909"/>
    <lineage>
        <taxon>Bacteria</taxon>
        <taxon>Pseudomonadati</taxon>
        <taxon>Pseudomonadota</taxon>
        <taxon>Alphaproteobacteria</taxon>
        <taxon>Hyphomicrobiales</taxon>
        <taxon>Nitrobacteraceae</taxon>
        <taxon>Bradyrhizobium</taxon>
    </lineage>
</organism>
<dbReference type="Gene3D" id="6.10.340.10">
    <property type="match status" value="1"/>
</dbReference>
<dbReference type="InterPro" id="IPR029150">
    <property type="entry name" value="dCache_3"/>
</dbReference>
<feature type="domain" description="Methyl-accepting transducer" evidence="5">
    <location>
        <begin position="399"/>
        <end position="635"/>
    </location>
</feature>
<proteinExistence type="inferred from homology"/>
<accession>A0ABX2CIM1</accession>
<dbReference type="SMART" id="SM00304">
    <property type="entry name" value="HAMP"/>
    <property type="match status" value="1"/>
</dbReference>
<protein>
    <submittedName>
        <fullName evidence="7">Methyl-accepting chemotaxis protein</fullName>
    </submittedName>
</protein>
<dbReference type="EMBL" id="JABFDN010000009">
    <property type="protein sequence ID" value="NPU68039.1"/>
    <property type="molecule type" value="Genomic_DNA"/>
</dbReference>
<dbReference type="PROSITE" id="PS50111">
    <property type="entry name" value="CHEMOTAXIS_TRANSDUC_2"/>
    <property type="match status" value="1"/>
</dbReference>
<dbReference type="Proteomes" id="UP000886476">
    <property type="component" value="Unassembled WGS sequence"/>
</dbReference>
<dbReference type="Gene3D" id="3.30.450.20">
    <property type="entry name" value="PAS domain"/>
    <property type="match status" value="1"/>
</dbReference>
<keyword evidence="1 3" id="KW-0807">Transducer</keyword>
<dbReference type="Pfam" id="PF00015">
    <property type="entry name" value="MCPsignal"/>
    <property type="match status" value="1"/>
</dbReference>
<feature type="transmembrane region" description="Helical" evidence="4">
    <location>
        <begin position="12"/>
        <end position="34"/>
    </location>
</feature>
<evidence type="ECO:0000256" key="4">
    <source>
        <dbReference type="SAM" id="Phobius"/>
    </source>
</evidence>
<sequence length="655" mass="69268">MLKFVGLRTRITFSLVIGAAVTALFVLLVAMWIIGGIIDRANERELHAQYDAFNSRLQLESTRAEAMSAVVAKIPAVQDAMAQNDRDALMRLFGAGMASLKSDYGVDQFQFHTPPAMSFLRVHQPAKFGDDLSGFRKTVVAANTDRKPIVGLEGGVAGLGLRGVVPIVSAGKHLGSVEFGLTFGQGFFDEFKRSRNVDVAFRLAGDAAFKLFATTIGETSFFANGDYRQAAAGSFLSRQGELKGVPVVALLGPIKDFSGKPIGAVEIIMDNSEFIEARNRAGAIMIGMTLAGLVLIALAGLLIARGISRPIVQMTSAMRELADGNLDVRVPAAQRADEVGQMARAVSVFRDNAIRMRDLQGEQEKAQARAEEDRRRVMMEVADRFEASVRGVVDAVSAAAIEMEATARSMSSTIDQSKQQALTVSQACGSASDNVNTVASAAEELSSSMNEISKTLERASTVVRKAADEGQQSNDKVQRLNIAASKISEVVALINQIASQTNLLALNATIEAARAGESGRGFAVVASEVKTLATQTARATEEIGAQIAAVQAETAAAVQSIGLICATIQEVDEISTIIASSVAQQDAATREIAGNVNLVAGKTQDVTRNIAGVTSGVVQTGHAANEVLSAAGELAQQSTRLRGEVDQFLAHIRAA</sequence>
<reference evidence="7" key="1">
    <citation type="submission" date="2020-05" db="EMBL/GenBank/DDBJ databases">
        <title>Nod-independent and nitrogen-fixing Bradyrhizobium aeschynomene sp. nov. isolated from nodules of Aeschynomene indica.</title>
        <authorList>
            <person name="Zhang Z."/>
        </authorList>
    </citation>
    <scope>NUCLEOTIDE SEQUENCE</scope>
    <source>
        <strain evidence="7">83012</strain>
    </source>
</reference>
<dbReference type="SMART" id="SM00283">
    <property type="entry name" value="MA"/>
    <property type="match status" value="1"/>
</dbReference>
<dbReference type="SUPFAM" id="SSF58104">
    <property type="entry name" value="Methyl-accepting chemotaxis protein (MCP) signaling domain"/>
    <property type="match status" value="1"/>
</dbReference>
<dbReference type="PANTHER" id="PTHR32089:SF112">
    <property type="entry name" value="LYSOZYME-LIKE PROTEIN-RELATED"/>
    <property type="match status" value="1"/>
</dbReference>
<dbReference type="Pfam" id="PF00672">
    <property type="entry name" value="HAMP"/>
    <property type="match status" value="1"/>
</dbReference>
<evidence type="ECO:0000313" key="7">
    <source>
        <dbReference type="EMBL" id="NPU68039.1"/>
    </source>
</evidence>
<dbReference type="InterPro" id="IPR004089">
    <property type="entry name" value="MCPsignal_dom"/>
</dbReference>
<evidence type="ECO:0000256" key="3">
    <source>
        <dbReference type="PROSITE-ProRule" id="PRU00284"/>
    </source>
</evidence>
<evidence type="ECO:0000313" key="8">
    <source>
        <dbReference type="Proteomes" id="UP000886476"/>
    </source>
</evidence>
<name>A0ABX2CIM1_9BRAD</name>
<feature type="domain" description="HAMP" evidence="6">
    <location>
        <begin position="305"/>
        <end position="358"/>
    </location>
</feature>
<dbReference type="InterPro" id="IPR003660">
    <property type="entry name" value="HAMP_dom"/>
</dbReference>
<evidence type="ECO:0000256" key="1">
    <source>
        <dbReference type="ARBA" id="ARBA00023224"/>
    </source>
</evidence>
<dbReference type="PANTHER" id="PTHR32089">
    <property type="entry name" value="METHYL-ACCEPTING CHEMOTAXIS PROTEIN MCPB"/>
    <property type="match status" value="1"/>
</dbReference>
<comment type="caution">
    <text evidence="7">The sequence shown here is derived from an EMBL/GenBank/DDBJ whole genome shotgun (WGS) entry which is preliminary data.</text>
</comment>
<dbReference type="CDD" id="cd06225">
    <property type="entry name" value="HAMP"/>
    <property type="match status" value="1"/>
</dbReference>
<keyword evidence="4" id="KW-0812">Transmembrane</keyword>
<evidence type="ECO:0000256" key="2">
    <source>
        <dbReference type="ARBA" id="ARBA00029447"/>
    </source>
</evidence>
<dbReference type="SUPFAM" id="SSF103190">
    <property type="entry name" value="Sensory domain-like"/>
    <property type="match status" value="1"/>
</dbReference>
<evidence type="ECO:0000259" key="6">
    <source>
        <dbReference type="PROSITE" id="PS50885"/>
    </source>
</evidence>
<keyword evidence="4" id="KW-1133">Transmembrane helix</keyword>
<dbReference type="InterPro" id="IPR029151">
    <property type="entry name" value="Sensor-like_sf"/>
</dbReference>
<evidence type="ECO:0000259" key="5">
    <source>
        <dbReference type="PROSITE" id="PS50111"/>
    </source>
</evidence>
<keyword evidence="4" id="KW-0472">Membrane</keyword>
<feature type="transmembrane region" description="Helical" evidence="4">
    <location>
        <begin position="281"/>
        <end position="304"/>
    </location>
</feature>
<gene>
    <name evidence="7" type="ORF">HL667_23765</name>
</gene>
<dbReference type="Pfam" id="PF14827">
    <property type="entry name" value="dCache_3"/>
    <property type="match status" value="1"/>
</dbReference>
<keyword evidence="8" id="KW-1185">Reference proteome</keyword>
<comment type="similarity">
    <text evidence="2">Belongs to the methyl-accepting chemotaxis (MCP) protein family.</text>
</comment>
<dbReference type="PROSITE" id="PS50885">
    <property type="entry name" value="HAMP"/>
    <property type="match status" value="1"/>
</dbReference>
<dbReference type="RefSeq" id="WP_172113117.1">
    <property type="nucleotide sequence ID" value="NZ_JABFDM010000003.1"/>
</dbReference>